<dbReference type="Proteomes" id="UP000533637">
    <property type="component" value="Unassembled WGS sequence"/>
</dbReference>
<protein>
    <recommendedName>
        <fullName evidence="4">2-amino-4-hydroxy-6-hydroxymethyldihydropteridine pyrophosphokinase</fullName>
        <ecNumber evidence="3">2.7.6.3</ecNumber>
    </recommendedName>
    <alternativeName>
        <fullName evidence="11">6-hydroxymethyl-7,8-dihydropterin pyrophosphokinase</fullName>
    </alternativeName>
    <alternativeName>
        <fullName evidence="12">7,8-dihydro-6-hydroxymethylpterin-pyrophosphokinase</fullName>
    </alternativeName>
</protein>
<dbReference type="Gene3D" id="3.30.70.560">
    <property type="entry name" value="7,8-Dihydro-6-hydroxymethylpterin-pyrophosphokinase HPPK"/>
    <property type="match status" value="1"/>
</dbReference>
<dbReference type="EMBL" id="JACHOC010000008">
    <property type="protein sequence ID" value="MBB4624080.1"/>
    <property type="molecule type" value="Genomic_DNA"/>
</dbReference>
<gene>
    <name evidence="14" type="ORF">GGQ57_004004</name>
</gene>
<evidence type="ECO:0000256" key="8">
    <source>
        <dbReference type="ARBA" id="ARBA00022840"/>
    </source>
</evidence>
<evidence type="ECO:0000256" key="2">
    <source>
        <dbReference type="ARBA" id="ARBA00005810"/>
    </source>
</evidence>
<evidence type="ECO:0000256" key="9">
    <source>
        <dbReference type="ARBA" id="ARBA00022909"/>
    </source>
</evidence>
<evidence type="ECO:0000256" key="11">
    <source>
        <dbReference type="ARBA" id="ARBA00029766"/>
    </source>
</evidence>
<dbReference type="Pfam" id="PF01288">
    <property type="entry name" value="HPPK"/>
    <property type="match status" value="1"/>
</dbReference>
<feature type="domain" description="7,8-dihydro-6-hydroxymethylpterin-pyrophosphokinase" evidence="13">
    <location>
        <begin position="6"/>
        <end position="116"/>
    </location>
</feature>
<organism evidence="14 15">
    <name type="scientific">Parabacteroides faecis</name>
    <dbReference type="NCBI Taxonomy" id="1217282"/>
    <lineage>
        <taxon>Bacteria</taxon>
        <taxon>Pseudomonadati</taxon>
        <taxon>Bacteroidota</taxon>
        <taxon>Bacteroidia</taxon>
        <taxon>Bacteroidales</taxon>
        <taxon>Tannerellaceae</taxon>
        <taxon>Parabacteroides</taxon>
    </lineage>
</organism>
<dbReference type="EC" id="2.7.6.3" evidence="3"/>
<dbReference type="RefSeq" id="WP_183671876.1">
    <property type="nucleotide sequence ID" value="NZ_BMPB01000011.1"/>
</dbReference>
<evidence type="ECO:0000256" key="10">
    <source>
        <dbReference type="ARBA" id="ARBA00029409"/>
    </source>
</evidence>
<keyword evidence="8" id="KW-0067">ATP-binding</keyword>
<evidence type="ECO:0000256" key="4">
    <source>
        <dbReference type="ARBA" id="ARBA00016218"/>
    </source>
</evidence>
<keyword evidence="6" id="KW-0547">Nucleotide-binding</keyword>
<comment type="caution">
    <text evidence="14">The sequence shown here is derived from an EMBL/GenBank/DDBJ whole genome shotgun (WGS) entry which is preliminary data.</text>
</comment>
<evidence type="ECO:0000313" key="15">
    <source>
        <dbReference type="Proteomes" id="UP000533637"/>
    </source>
</evidence>
<dbReference type="PANTHER" id="PTHR43071">
    <property type="entry name" value="2-AMINO-4-HYDROXY-6-HYDROXYMETHYLDIHYDROPTERIDINE PYROPHOSPHOKINASE"/>
    <property type="match status" value="1"/>
</dbReference>
<dbReference type="InterPro" id="IPR000550">
    <property type="entry name" value="Hppk"/>
</dbReference>
<sequence length="134" mass="15049">MTNRIILSLGSNTDQERNIADAGHLLDSSFVSISFSVPVYTVPINISCSGHFLNQVAIAFTEEGPDEVNYRLKQIERQLRRTPEGNATGVIPIDIDLLQWNDLILKPEDLQRDYVKAGIRFLQEIESGGHQKIN</sequence>
<keyword evidence="15" id="KW-1185">Reference proteome</keyword>
<accession>A0ABR6KRF3</accession>
<comment type="similarity">
    <text evidence="2">Belongs to the HPPK family.</text>
</comment>
<dbReference type="PANTHER" id="PTHR43071:SF1">
    <property type="entry name" value="2-AMINO-4-HYDROXY-6-HYDROXYMETHYLDIHYDROPTERIDINE PYROPHOSPHOKINASE"/>
    <property type="match status" value="1"/>
</dbReference>
<evidence type="ECO:0000256" key="12">
    <source>
        <dbReference type="ARBA" id="ARBA00033413"/>
    </source>
</evidence>
<evidence type="ECO:0000313" key="14">
    <source>
        <dbReference type="EMBL" id="MBB4624080.1"/>
    </source>
</evidence>
<dbReference type="GO" id="GO:0003848">
    <property type="term" value="F:2-amino-4-hydroxy-6-hydroxymethyldihydropteridine diphosphokinase activity"/>
    <property type="evidence" value="ECO:0007669"/>
    <property type="project" value="UniProtKB-EC"/>
</dbReference>
<comment type="pathway">
    <text evidence="1">Cofactor biosynthesis; tetrahydrofolate biosynthesis; 2-amino-4-hydroxy-6-hydroxymethyl-7,8-dihydropteridine diphosphate from 7,8-dihydroneopterin triphosphate: step 4/4.</text>
</comment>
<keyword evidence="7" id="KW-0418">Kinase</keyword>
<evidence type="ECO:0000256" key="1">
    <source>
        <dbReference type="ARBA" id="ARBA00005051"/>
    </source>
</evidence>
<evidence type="ECO:0000256" key="6">
    <source>
        <dbReference type="ARBA" id="ARBA00022741"/>
    </source>
</evidence>
<keyword evidence="5 14" id="KW-0808">Transferase</keyword>
<dbReference type="InterPro" id="IPR035907">
    <property type="entry name" value="Hppk_sf"/>
</dbReference>
<evidence type="ECO:0000256" key="7">
    <source>
        <dbReference type="ARBA" id="ARBA00022777"/>
    </source>
</evidence>
<proteinExistence type="inferred from homology"/>
<name>A0ABR6KRF3_9BACT</name>
<evidence type="ECO:0000259" key="13">
    <source>
        <dbReference type="Pfam" id="PF01288"/>
    </source>
</evidence>
<keyword evidence="9" id="KW-0289">Folate biosynthesis</keyword>
<evidence type="ECO:0000256" key="3">
    <source>
        <dbReference type="ARBA" id="ARBA00013253"/>
    </source>
</evidence>
<evidence type="ECO:0000256" key="5">
    <source>
        <dbReference type="ARBA" id="ARBA00022679"/>
    </source>
</evidence>
<comment type="function">
    <text evidence="10">Catalyzes the transfer of pyrophosphate from adenosine triphosphate (ATP) to 6-hydroxymethyl-7,8-dihydropterin, an enzymatic step in folate biosynthesis pathway.</text>
</comment>
<dbReference type="SUPFAM" id="SSF55083">
    <property type="entry name" value="6-hydroxymethyl-7,8-dihydropterin pyrophosphokinase, HPPK"/>
    <property type="match status" value="1"/>
</dbReference>
<reference evidence="14 15" key="1">
    <citation type="submission" date="2020-08" db="EMBL/GenBank/DDBJ databases">
        <title>Genomic Encyclopedia of Type Strains, Phase IV (KMG-IV): sequencing the most valuable type-strain genomes for metagenomic binning, comparative biology and taxonomic classification.</title>
        <authorList>
            <person name="Goeker M."/>
        </authorList>
    </citation>
    <scope>NUCLEOTIDE SEQUENCE [LARGE SCALE GENOMIC DNA]</scope>
    <source>
        <strain evidence="14 15">DSM 102983</strain>
    </source>
</reference>